<keyword evidence="1" id="KW-0812">Transmembrane</keyword>
<reference evidence="2 3" key="1">
    <citation type="journal article" date="2015" name="Nature">
        <title>rRNA introns, odd ribosomes, and small enigmatic genomes across a large radiation of phyla.</title>
        <authorList>
            <person name="Brown C.T."/>
            <person name="Hug L.A."/>
            <person name="Thomas B.C."/>
            <person name="Sharon I."/>
            <person name="Castelle C.J."/>
            <person name="Singh A."/>
            <person name="Wilkins M.J."/>
            <person name="Williams K.H."/>
            <person name="Banfield J.F."/>
        </authorList>
    </citation>
    <scope>NUCLEOTIDE SEQUENCE [LARGE SCALE GENOMIC DNA]</scope>
</reference>
<evidence type="ECO:0000313" key="2">
    <source>
        <dbReference type="EMBL" id="KKP88501.1"/>
    </source>
</evidence>
<evidence type="ECO:0008006" key="4">
    <source>
        <dbReference type="Google" id="ProtNLM"/>
    </source>
</evidence>
<protein>
    <recommendedName>
        <fullName evidence="4">VanZ-like domain-containing protein</fullName>
    </recommendedName>
</protein>
<gene>
    <name evidence="2" type="ORF">UR92_C0003G0003</name>
</gene>
<dbReference type="InterPro" id="IPR014509">
    <property type="entry name" value="YjdF-like"/>
</dbReference>
<dbReference type="Pfam" id="PF09997">
    <property type="entry name" value="DUF2238"/>
    <property type="match status" value="1"/>
</dbReference>
<dbReference type="EMBL" id="LBRA01000003">
    <property type="protein sequence ID" value="KKP88501.1"/>
    <property type="molecule type" value="Genomic_DNA"/>
</dbReference>
<keyword evidence="1" id="KW-1133">Transmembrane helix</keyword>
<proteinExistence type="predicted"/>
<feature type="transmembrane region" description="Helical" evidence="1">
    <location>
        <begin position="95"/>
        <end position="119"/>
    </location>
</feature>
<keyword evidence="1" id="KW-0472">Membrane</keyword>
<comment type="caution">
    <text evidence="2">The sequence shown here is derived from an EMBL/GenBank/DDBJ whole genome shotgun (WGS) entry which is preliminary data.</text>
</comment>
<evidence type="ECO:0000313" key="3">
    <source>
        <dbReference type="Proteomes" id="UP000034683"/>
    </source>
</evidence>
<accession>A0A0G0DI81</accession>
<dbReference type="AlphaFoldDB" id="A0A0G0DI81"/>
<sequence length="131" mass="15632">MDSKKLLVRLVFVIFFIFLLNYLALEFYWYSSIWYLDMPMHFLGGFWLGLILILFFQIKEFSFKSILKIIIGVLLFGFLWEIFEIVINKTTTENLFNILDTISDIFFDFAGGLFAILYFSRQIMSIKRDTV</sequence>
<organism evidence="2 3">
    <name type="scientific">Candidatus Nomurabacteria bacterium GW2011_GWA2_35_80</name>
    <dbReference type="NCBI Taxonomy" id="1618733"/>
    <lineage>
        <taxon>Bacteria</taxon>
        <taxon>Candidatus Nomuraibacteriota</taxon>
    </lineage>
</organism>
<dbReference type="Proteomes" id="UP000034683">
    <property type="component" value="Unassembled WGS sequence"/>
</dbReference>
<evidence type="ECO:0000256" key="1">
    <source>
        <dbReference type="SAM" id="Phobius"/>
    </source>
</evidence>
<feature type="transmembrane region" description="Helical" evidence="1">
    <location>
        <begin position="7"/>
        <end position="30"/>
    </location>
</feature>
<feature type="transmembrane region" description="Helical" evidence="1">
    <location>
        <begin position="42"/>
        <end position="58"/>
    </location>
</feature>
<feature type="transmembrane region" description="Helical" evidence="1">
    <location>
        <begin position="65"/>
        <end position="83"/>
    </location>
</feature>
<name>A0A0G0DI81_9BACT</name>